<accession>A0ABD1B4E9</accession>
<protein>
    <submittedName>
        <fullName evidence="1">Uncharacterized protein</fullName>
    </submittedName>
</protein>
<sequence length="104" mass="11928">MNHKLMHGDCKLYLQAILYIYSIWMERNFRLHTNVAQSPSVLIHEIQQTLRAQLAGLNHVPTSPQFQNTHQDTYLTTWFALFQSPITASSTASNDAKADMHIKS</sequence>
<organism evidence="1 2">
    <name type="scientific">Cardamine amara subsp. amara</name>
    <dbReference type="NCBI Taxonomy" id="228776"/>
    <lineage>
        <taxon>Eukaryota</taxon>
        <taxon>Viridiplantae</taxon>
        <taxon>Streptophyta</taxon>
        <taxon>Embryophyta</taxon>
        <taxon>Tracheophyta</taxon>
        <taxon>Spermatophyta</taxon>
        <taxon>Magnoliopsida</taxon>
        <taxon>eudicotyledons</taxon>
        <taxon>Gunneridae</taxon>
        <taxon>Pentapetalae</taxon>
        <taxon>rosids</taxon>
        <taxon>malvids</taxon>
        <taxon>Brassicales</taxon>
        <taxon>Brassicaceae</taxon>
        <taxon>Cardamineae</taxon>
        <taxon>Cardamine</taxon>
    </lineage>
</organism>
<dbReference type="AlphaFoldDB" id="A0ABD1B4E9"/>
<name>A0ABD1B4E9_CARAN</name>
<gene>
    <name evidence="1" type="ORF">V5N11_018015</name>
</gene>
<evidence type="ECO:0000313" key="1">
    <source>
        <dbReference type="EMBL" id="KAL1205936.1"/>
    </source>
</evidence>
<keyword evidence="2" id="KW-1185">Reference proteome</keyword>
<dbReference type="Proteomes" id="UP001558713">
    <property type="component" value="Unassembled WGS sequence"/>
</dbReference>
<dbReference type="EMBL" id="JBANAX010000510">
    <property type="protein sequence ID" value="KAL1205936.1"/>
    <property type="molecule type" value="Genomic_DNA"/>
</dbReference>
<proteinExistence type="predicted"/>
<reference evidence="1 2" key="1">
    <citation type="submission" date="2024-04" db="EMBL/GenBank/DDBJ databases">
        <title>Genome assembly C_amara_ONT_v2.</title>
        <authorList>
            <person name="Yant L."/>
            <person name="Moore C."/>
            <person name="Slenker M."/>
        </authorList>
    </citation>
    <scope>NUCLEOTIDE SEQUENCE [LARGE SCALE GENOMIC DNA]</scope>
    <source>
        <tissue evidence="1">Leaf</tissue>
    </source>
</reference>
<comment type="caution">
    <text evidence="1">The sequence shown here is derived from an EMBL/GenBank/DDBJ whole genome shotgun (WGS) entry which is preliminary data.</text>
</comment>
<evidence type="ECO:0000313" key="2">
    <source>
        <dbReference type="Proteomes" id="UP001558713"/>
    </source>
</evidence>